<keyword evidence="1" id="KW-0472">Membrane</keyword>
<keyword evidence="1" id="KW-1133">Transmembrane helix</keyword>
<accession>A0A9D2U5V4</accession>
<evidence type="ECO:0000313" key="2">
    <source>
        <dbReference type="EMBL" id="HJD42331.1"/>
    </source>
</evidence>
<dbReference type="AlphaFoldDB" id="A0A9D2U5V4"/>
<dbReference type="InterPro" id="IPR010281">
    <property type="entry name" value="DUF885"/>
</dbReference>
<sequence>MRCSKVFSERTKNVEKRVKGIAGCLVLIILVIFPAGCAYLRQQADGEGGGDRAFRAYTEELFRESVSSDTISLHYTLKEPENFGITEEGALAGRFAADPDAVRASAENMKGALDRFDYDSLDVQNRITYDILEYEAETAAGSADYLLYEEPLSLVSGVQTQYPVVLSEYPFYDRQDADIYLQLLKTTDAYFDSLMEFEREKADAGLFMSDEALDAVLEQCRGFLDMGDGNYLYSSFADRIMEVEDLTDQEKEEYVQDNALAVEDHIIPAYERLMRELEELRGSGKNGGGLAYFPEGRAYYELLARRSVGTARSVEEIRSLIRRQMEADLTAMEETLGITPNQAQESAEASASILGENAPRLILDRLKQQISIAFPAMPEAGLEVKYVPEEMEEHLSPAFYMIPAIDNTEENVIYINRGHMSDDLTLFTTLAHEGYPGHLYQTVYYEGTDPDPLRSMLDFGGYVEGWATYAEMGSYYLTPLPEKQAAVLQKNSSLILGLYALADIGIHYDGWSVMDTVEFFSSYGIRDAETVEEIYDLIIGSPANYLKYYVGYVEFLELKRAWAEEAGGTFSQKEFHGAVLGVGPAPFEIVEKYMWGFNN</sequence>
<dbReference type="PANTHER" id="PTHR33361:SF2">
    <property type="entry name" value="DUF885 DOMAIN-CONTAINING PROTEIN"/>
    <property type="match status" value="1"/>
</dbReference>
<organism evidence="2 3">
    <name type="scientific">Candidatus Mediterraneibacter quadrami</name>
    <dbReference type="NCBI Taxonomy" id="2838684"/>
    <lineage>
        <taxon>Bacteria</taxon>
        <taxon>Bacillati</taxon>
        <taxon>Bacillota</taxon>
        <taxon>Clostridia</taxon>
        <taxon>Lachnospirales</taxon>
        <taxon>Lachnospiraceae</taxon>
        <taxon>Mediterraneibacter</taxon>
    </lineage>
</organism>
<name>A0A9D2U5V4_9FIRM</name>
<evidence type="ECO:0000313" key="3">
    <source>
        <dbReference type="Proteomes" id="UP000823909"/>
    </source>
</evidence>
<keyword evidence="1" id="KW-0812">Transmembrane</keyword>
<proteinExistence type="predicted"/>
<dbReference type="Proteomes" id="UP000823909">
    <property type="component" value="Unassembled WGS sequence"/>
</dbReference>
<evidence type="ECO:0000256" key="1">
    <source>
        <dbReference type="SAM" id="Phobius"/>
    </source>
</evidence>
<comment type="caution">
    <text evidence="2">The sequence shown here is derived from an EMBL/GenBank/DDBJ whole genome shotgun (WGS) entry which is preliminary data.</text>
</comment>
<protein>
    <submittedName>
        <fullName evidence="2">DUF885 domain-containing protein</fullName>
    </submittedName>
</protein>
<dbReference type="PANTHER" id="PTHR33361">
    <property type="entry name" value="GLR0591 PROTEIN"/>
    <property type="match status" value="1"/>
</dbReference>
<reference evidence="2" key="1">
    <citation type="journal article" date="2021" name="PeerJ">
        <title>Extensive microbial diversity within the chicken gut microbiome revealed by metagenomics and culture.</title>
        <authorList>
            <person name="Gilroy R."/>
            <person name="Ravi A."/>
            <person name="Getino M."/>
            <person name="Pursley I."/>
            <person name="Horton D.L."/>
            <person name="Alikhan N.F."/>
            <person name="Baker D."/>
            <person name="Gharbi K."/>
            <person name="Hall N."/>
            <person name="Watson M."/>
            <person name="Adriaenssens E.M."/>
            <person name="Foster-Nyarko E."/>
            <person name="Jarju S."/>
            <person name="Secka A."/>
            <person name="Antonio M."/>
            <person name="Oren A."/>
            <person name="Chaudhuri R.R."/>
            <person name="La Ragione R."/>
            <person name="Hildebrand F."/>
            <person name="Pallen M.J."/>
        </authorList>
    </citation>
    <scope>NUCLEOTIDE SEQUENCE</scope>
    <source>
        <strain evidence="2">ChiBcec15-3976</strain>
    </source>
</reference>
<dbReference type="EMBL" id="DWUU01000029">
    <property type="protein sequence ID" value="HJD42331.1"/>
    <property type="molecule type" value="Genomic_DNA"/>
</dbReference>
<reference evidence="2" key="2">
    <citation type="submission" date="2021-04" db="EMBL/GenBank/DDBJ databases">
        <authorList>
            <person name="Gilroy R."/>
        </authorList>
    </citation>
    <scope>NUCLEOTIDE SEQUENCE</scope>
    <source>
        <strain evidence="2">ChiBcec15-3976</strain>
    </source>
</reference>
<feature type="transmembrane region" description="Helical" evidence="1">
    <location>
        <begin position="21"/>
        <end position="41"/>
    </location>
</feature>
<dbReference type="Pfam" id="PF05960">
    <property type="entry name" value="DUF885"/>
    <property type="match status" value="1"/>
</dbReference>
<gene>
    <name evidence="2" type="ORF">H9910_04905</name>
</gene>